<evidence type="ECO:0000313" key="3">
    <source>
        <dbReference type="Proteomes" id="UP000677515"/>
    </source>
</evidence>
<evidence type="ECO:0000259" key="1">
    <source>
        <dbReference type="Pfam" id="PF24295"/>
    </source>
</evidence>
<dbReference type="Proteomes" id="UP000677515">
    <property type="component" value="Chromosome"/>
</dbReference>
<accession>A0ABN6DSJ0</accession>
<organism evidence="2 3">
    <name type="scientific">Erwinia rhapontici</name>
    <name type="common">Pectobacterium rhapontici</name>
    <dbReference type="NCBI Taxonomy" id="55212"/>
    <lineage>
        <taxon>Bacteria</taxon>
        <taxon>Pseudomonadati</taxon>
        <taxon>Pseudomonadota</taxon>
        <taxon>Gammaproteobacteria</taxon>
        <taxon>Enterobacterales</taxon>
        <taxon>Erwiniaceae</taxon>
        <taxon>Erwinia</taxon>
    </lineage>
</organism>
<keyword evidence="3" id="KW-1185">Reference proteome</keyword>
<protein>
    <recommendedName>
        <fullName evidence="1">DUF7480 domain-containing protein</fullName>
    </recommendedName>
</protein>
<reference evidence="2 3" key="1">
    <citation type="submission" date="2021-01" db="EMBL/GenBank/DDBJ databases">
        <title>Complete genome sequence of Erwinia rhapontici MAFF 311153.</title>
        <authorList>
            <person name="Morohoshi T."/>
            <person name="Someya N."/>
        </authorList>
    </citation>
    <scope>NUCLEOTIDE SEQUENCE [LARGE SCALE GENOMIC DNA]</scope>
    <source>
        <strain evidence="2 3">MAFF 311153</strain>
    </source>
</reference>
<dbReference type="InterPro" id="IPR055903">
    <property type="entry name" value="DUF7480"/>
</dbReference>
<evidence type="ECO:0000313" key="2">
    <source>
        <dbReference type="EMBL" id="BCQ36755.1"/>
    </source>
</evidence>
<dbReference type="NCBIfam" id="NF045617">
    <property type="entry name" value="mostly_LP"/>
    <property type="match status" value="1"/>
</dbReference>
<dbReference type="InterPro" id="IPR054657">
    <property type="entry name" value="T6SS_periplasmic_put"/>
</dbReference>
<sequence>MTIKKVLFPALIASLLTGCGWMGHYSPPNELGQVSLTNAGVCFQIKNASDYYAHYLVIRESRAPEMSGFNREFPALKIANDQLCIPETYYKFPNSGARRVDIALRSPTKKMRRRYIVSEFNMVNGEPHPFAPSEYSIPQPDVED</sequence>
<dbReference type="RefSeq" id="WP_133842528.1">
    <property type="nucleotide sequence ID" value="NZ_AP024329.1"/>
</dbReference>
<dbReference type="Pfam" id="PF24295">
    <property type="entry name" value="DUF7480"/>
    <property type="match status" value="1"/>
</dbReference>
<dbReference type="PROSITE" id="PS51257">
    <property type="entry name" value="PROKAR_LIPOPROTEIN"/>
    <property type="match status" value="1"/>
</dbReference>
<feature type="domain" description="DUF7480" evidence="1">
    <location>
        <begin position="33"/>
        <end position="124"/>
    </location>
</feature>
<dbReference type="EMBL" id="AP024329">
    <property type="protein sequence ID" value="BCQ36755.1"/>
    <property type="molecule type" value="Genomic_DNA"/>
</dbReference>
<gene>
    <name evidence="2" type="ORF">ERHA53_40980</name>
</gene>
<name>A0ABN6DSJ0_ERWRD</name>
<proteinExistence type="predicted"/>
<dbReference type="GeneID" id="99868408"/>